<gene>
    <name evidence="1" type="ORF">D9615_010037</name>
</gene>
<accession>A0A8H5GTZ1</accession>
<dbReference type="InterPro" id="IPR054208">
    <property type="entry name" value="DUF6914"/>
</dbReference>
<reference evidence="1 2" key="1">
    <citation type="journal article" date="2020" name="ISME J.">
        <title>Uncovering the hidden diversity of litter-decomposition mechanisms in mushroom-forming fungi.</title>
        <authorList>
            <person name="Floudas D."/>
            <person name="Bentzer J."/>
            <person name="Ahren D."/>
            <person name="Johansson T."/>
            <person name="Persson P."/>
            <person name="Tunlid A."/>
        </authorList>
    </citation>
    <scope>NUCLEOTIDE SEQUENCE [LARGE SCALE GENOMIC DNA]</scope>
    <source>
        <strain evidence="1 2">CBS 661.87</strain>
    </source>
</reference>
<dbReference type="OrthoDB" id="2679825at2759"/>
<keyword evidence="2" id="KW-1185">Reference proteome</keyword>
<dbReference type="Proteomes" id="UP000565441">
    <property type="component" value="Unassembled WGS sequence"/>
</dbReference>
<evidence type="ECO:0000313" key="2">
    <source>
        <dbReference type="Proteomes" id="UP000565441"/>
    </source>
</evidence>
<sequence length="190" mass="21341">MLKGNRFLSSTFSRADCFAAFGMNKDRLYMALYIRNAREGDVRYHTALLRIPKGTGLGDISPSAYCYHAVNDIVDGKEVWVYKALPTRPLSVKLRALLFLGKMEISASDLEQTLKQVPVVQDNPNWRCHDWIWAAMKLLAEKGIIDPLPRQPQDLWHAAITFADENSIVDGLVPTCATDGERIKSAFEGL</sequence>
<proteinExistence type="predicted"/>
<organism evidence="1 2">
    <name type="scientific">Tricholomella constricta</name>
    <dbReference type="NCBI Taxonomy" id="117010"/>
    <lineage>
        <taxon>Eukaryota</taxon>
        <taxon>Fungi</taxon>
        <taxon>Dikarya</taxon>
        <taxon>Basidiomycota</taxon>
        <taxon>Agaricomycotina</taxon>
        <taxon>Agaricomycetes</taxon>
        <taxon>Agaricomycetidae</taxon>
        <taxon>Agaricales</taxon>
        <taxon>Tricholomatineae</taxon>
        <taxon>Lyophyllaceae</taxon>
        <taxon>Tricholomella</taxon>
    </lineage>
</organism>
<dbReference type="EMBL" id="JAACJP010000049">
    <property type="protein sequence ID" value="KAF5371023.1"/>
    <property type="molecule type" value="Genomic_DNA"/>
</dbReference>
<protein>
    <submittedName>
        <fullName evidence="1">Uncharacterized protein</fullName>
    </submittedName>
</protein>
<comment type="caution">
    <text evidence="1">The sequence shown here is derived from an EMBL/GenBank/DDBJ whole genome shotgun (WGS) entry which is preliminary data.</text>
</comment>
<dbReference type="Pfam" id="PF21858">
    <property type="entry name" value="DUF6914"/>
    <property type="match status" value="1"/>
</dbReference>
<evidence type="ECO:0000313" key="1">
    <source>
        <dbReference type="EMBL" id="KAF5371023.1"/>
    </source>
</evidence>
<name>A0A8H5GTZ1_9AGAR</name>
<dbReference type="AlphaFoldDB" id="A0A8H5GTZ1"/>